<organism evidence="3 4">
    <name type="scientific">Natronorubrum aibiense</name>
    <dbReference type="NCBI Taxonomy" id="348826"/>
    <lineage>
        <taxon>Archaea</taxon>
        <taxon>Methanobacteriati</taxon>
        <taxon>Methanobacteriota</taxon>
        <taxon>Stenosarchaea group</taxon>
        <taxon>Halobacteria</taxon>
        <taxon>Halobacteriales</taxon>
        <taxon>Natrialbaceae</taxon>
        <taxon>Natronorubrum</taxon>
    </lineage>
</organism>
<protein>
    <recommendedName>
        <fullName evidence="2">Right handed beta helix domain-containing protein</fullName>
    </recommendedName>
</protein>
<feature type="region of interest" description="Disordered" evidence="1">
    <location>
        <begin position="37"/>
        <end position="59"/>
    </location>
</feature>
<accession>A0A5P9P8H2</accession>
<dbReference type="EMBL" id="CP045489">
    <property type="protein sequence ID" value="QFU84422.1"/>
    <property type="molecule type" value="Genomic_DNA"/>
</dbReference>
<evidence type="ECO:0000313" key="4">
    <source>
        <dbReference type="Proteomes" id="UP000326170"/>
    </source>
</evidence>
<feature type="domain" description="Right handed beta helix" evidence="2">
    <location>
        <begin position="354"/>
        <end position="506"/>
    </location>
</feature>
<dbReference type="RefSeq" id="WP_152943943.1">
    <property type="nucleotide sequence ID" value="NZ_CP045489.1"/>
</dbReference>
<dbReference type="AlphaFoldDB" id="A0A5P9P8H2"/>
<dbReference type="InterPro" id="IPR006626">
    <property type="entry name" value="PbH1"/>
</dbReference>
<dbReference type="OrthoDB" id="183457at2157"/>
<dbReference type="SMART" id="SM00710">
    <property type="entry name" value="PbH1"/>
    <property type="match status" value="3"/>
</dbReference>
<proteinExistence type="predicted"/>
<dbReference type="Proteomes" id="UP000326170">
    <property type="component" value="Plasmid unnamed1"/>
</dbReference>
<dbReference type="KEGG" id="nas:GCU68_17950"/>
<dbReference type="InterPro" id="IPR011050">
    <property type="entry name" value="Pectin_lyase_fold/virulence"/>
</dbReference>
<dbReference type="InterPro" id="IPR039448">
    <property type="entry name" value="Beta_helix"/>
</dbReference>
<sequence>MKSNTDKDRLRANEQGTLRRSYLGALTAFGVSGVLTNSSSMESNETASSQSPWQGINLSDSGTTVTENLAHLDFGSSLAATEFDDNSVRIDLETGTSNPNIVNVRTDLGVEPEEDDLWGAIYDHYQSFSPSNRNHMYVVPSGTWFVETDNINLEAHEFFGISGNQSATLRINDQDVDRMMTVGTIGNSRPHAQRTVMRDLEIDIRGDYDTGIGRWYTYKFGLMERITMLGSRNRLHPEYGGDRHTIMVNGVKSTTTNLIRACHLNNWDVQYDAPQVGHAIAYSSEPSHLGLNIWEGCQVTGYTDNGFYMSTSNGRNLIAGCTAVNCAGAGIRIGANDMVRNCKIIMREEPAHSWSGLWLENGGGQVVEKLYIRNQIEKSTEIIRCTQNGSARLTDVHITDRGSGGRVIRVNDDNDSRTSFDSCTIDDQSSPTNDDYGVYVQSSNVQFRDCEFDFTSRSDSQRHGIFVNGRGDNVNRLVIDNCDIDADGASLRFADSGEKHKIQNSVFEALVMSDNGAALTDVLWLGNHHEGRTVFHGERSNWKGDFNWGFEL</sequence>
<keyword evidence="4" id="KW-1185">Reference proteome</keyword>
<dbReference type="Pfam" id="PF13229">
    <property type="entry name" value="Beta_helix"/>
    <property type="match status" value="1"/>
</dbReference>
<dbReference type="InterPro" id="IPR012334">
    <property type="entry name" value="Pectin_lyas_fold"/>
</dbReference>
<dbReference type="SUPFAM" id="SSF51126">
    <property type="entry name" value="Pectin lyase-like"/>
    <property type="match status" value="1"/>
</dbReference>
<geneLocation type="plasmid" evidence="3 4">
    <name>unnamed1</name>
</geneLocation>
<dbReference type="Gene3D" id="2.160.20.10">
    <property type="entry name" value="Single-stranded right-handed beta-helix, Pectin lyase-like"/>
    <property type="match status" value="1"/>
</dbReference>
<gene>
    <name evidence="3" type="ORF">GCU68_17950</name>
</gene>
<evidence type="ECO:0000313" key="3">
    <source>
        <dbReference type="EMBL" id="QFU84422.1"/>
    </source>
</evidence>
<name>A0A5P9P8H2_9EURY</name>
<keyword evidence="3" id="KW-0614">Plasmid</keyword>
<dbReference type="GeneID" id="42302953"/>
<evidence type="ECO:0000259" key="2">
    <source>
        <dbReference type="Pfam" id="PF13229"/>
    </source>
</evidence>
<feature type="compositionally biased region" description="Low complexity" evidence="1">
    <location>
        <begin position="37"/>
        <end position="51"/>
    </location>
</feature>
<reference evidence="3 4" key="1">
    <citation type="journal article" date="2007" name="Int. J. Syst. Evol. Microbiol.">
        <title>Natronorubrum sulfidifaciens sp. nov., an extremely haloalkaliphilic archaeon isolated from Aiding salt lake in Xin-Jiang, China.</title>
        <authorList>
            <person name="Cui H.L."/>
            <person name="Tohty D."/>
            <person name="Liu H.C."/>
            <person name="Liu S.J."/>
            <person name="Oren A."/>
            <person name="Zhou P.J."/>
        </authorList>
    </citation>
    <scope>NUCLEOTIDE SEQUENCE [LARGE SCALE GENOMIC DNA]</scope>
    <source>
        <strain evidence="3 4">7-3</strain>
        <plasmid evidence="3">unnamed1</plasmid>
    </source>
</reference>
<evidence type="ECO:0000256" key="1">
    <source>
        <dbReference type="SAM" id="MobiDB-lite"/>
    </source>
</evidence>